<dbReference type="InParanoid" id="C3XZL4"/>
<organism>
    <name type="scientific">Branchiostoma floridae</name>
    <name type="common">Florida lancelet</name>
    <name type="synonym">Amphioxus</name>
    <dbReference type="NCBI Taxonomy" id="7739"/>
    <lineage>
        <taxon>Eukaryota</taxon>
        <taxon>Metazoa</taxon>
        <taxon>Chordata</taxon>
        <taxon>Cephalochordata</taxon>
        <taxon>Leptocardii</taxon>
        <taxon>Amphioxiformes</taxon>
        <taxon>Branchiostomatidae</taxon>
        <taxon>Branchiostoma</taxon>
    </lineage>
</organism>
<gene>
    <name evidence="2" type="ORF">BRAFLDRAFT_65690</name>
</gene>
<proteinExistence type="predicted"/>
<protein>
    <submittedName>
        <fullName evidence="2">Uncharacterized protein</fullName>
    </submittedName>
</protein>
<dbReference type="AlphaFoldDB" id="C3XZL4"/>
<reference evidence="2" key="1">
    <citation type="journal article" date="2008" name="Nature">
        <title>The amphioxus genome and the evolution of the chordate karyotype.</title>
        <authorList>
            <consortium name="US DOE Joint Genome Institute (JGI-PGF)"/>
            <person name="Putnam N.H."/>
            <person name="Butts T."/>
            <person name="Ferrier D.E.K."/>
            <person name="Furlong R.F."/>
            <person name="Hellsten U."/>
            <person name="Kawashima T."/>
            <person name="Robinson-Rechavi M."/>
            <person name="Shoguchi E."/>
            <person name="Terry A."/>
            <person name="Yu J.-K."/>
            <person name="Benito-Gutierrez E.L."/>
            <person name="Dubchak I."/>
            <person name="Garcia-Fernandez J."/>
            <person name="Gibson-Brown J.J."/>
            <person name="Grigoriev I.V."/>
            <person name="Horton A.C."/>
            <person name="de Jong P.J."/>
            <person name="Jurka J."/>
            <person name="Kapitonov V.V."/>
            <person name="Kohara Y."/>
            <person name="Kuroki Y."/>
            <person name="Lindquist E."/>
            <person name="Lucas S."/>
            <person name="Osoegawa K."/>
            <person name="Pennacchio L.A."/>
            <person name="Salamov A.A."/>
            <person name="Satou Y."/>
            <person name="Sauka-Spengler T."/>
            <person name="Schmutz J."/>
            <person name="Shin-I T."/>
            <person name="Toyoda A."/>
            <person name="Bronner-Fraser M."/>
            <person name="Fujiyama A."/>
            <person name="Holland L.Z."/>
            <person name="Holland P.W.H."/>
            <person name="Satoh N."/>
            <person name="Rokhsar D.S."/>
        </authorList>
    </citation>
    <scope>NUCLEOTIDE SEQUENCE [LARGE SCALE GENOMIC DNA]</scope>
    <source>
        <strain evidence="2">S238N-H82</strain>
        <tissue evidence="2">Testes</tissue>
    </source>
</reference>
<name>C3XZL4_BRAFL</name>
<feature type="region of interest" description="Disordered" evidence="1">
    <location>
        <begin position="87"/>
        <end position="112"/>
    </location>
</feature>
<dbReference type="EMBL" id="GG666475">
    <property type="protein sequence ID" value="EEN66535.1"/>
    <property type="molecule type" value="Genomic_DNA"/>
</dbReference>
<accession>C3XZL4</accession>
<evidence type="ECO:0000256" key="1">
    <source>
        <dbReference type="SAM" id="MobiDB-lite"/>
    </source>
</evidence>
<evidence type="ECO:0000313" key="2">
    <source>
        <dbReference type="EMBL" id="EEN66535.1"/>
    </source>
</evidence>
<sequence length="112" mass="13038">MAGKPRESSRYRHRIIMDDWDLPDWYYYYEDRHGRPRPRRLRSECKPGPSEPVVTFSQSIFPRRLTLIPQSSPTTLEIWCEKYDSPGVTLPGHSPQPTLPPKTNDPLIASDT</sequence>